<dbReference type="Pfam" id="PF12854">
    <property type="entry name" value="PPR_1"/>
    <property type="match status" value="1"/>
</dbReference>
<feature type="region of interest" description="Disordered" evidence="5">
    <location>
        <begin position="1"/>
        <end position="20"/>
    </location>
</feature>
<keyword evidence="3" id="KW-0809">Transit peptide</keyword>
<feature type="repeat" description="PPR" evidence="4">
    <location>
        <begin position="146"/>
        <end position="180"/>
    </location>
</feature>
<feature type="repeat" description="PPR" evidence="4">
    <location>
        <begin position="181"/>
        <end position="215"/>
    </location>
</feature>
<dbReference type="Pfam" id="PF13041">
    <property type="entry name" value="PPR_2"/>
    <property type="match status" value="1"/>
</dbReference>
<keyword evidence="2" id="KW-0677">Repeat</keyword>
<accession>A0A811R9F7</accession>
<comment type="similarity">
    <text evidence="1">Belongs to the PPR family. P subfamily.</text>
</comment>
<evidence type="ECO:0008006" key="8">
    <source>
        <dbReference type="Google" id="ProtNLM"/>
    </source>
</evidence>
<feature type="repeat" description="PPR" evidence="4">
    <location>
        <begin position="216"/>
        <end position="250"/>
    </location>
</feature>
<evidence type="ECO:0000313" key="6">
    <source>
        <dbReference type="EMBL" id="CAD6266656.1"/>
    </source>
</evidence>
<dbReference type="GO" id="GO:0003729">
    <property type="term" value="F:mRNA binding"/>
    <property type="evidence" value="ECO:0007669"/>
    <property type="project" value="TreeGrafter"/>
</dbReference>
<dbReference type="Gene3D" id="1.25.40.10">
    <property type="entry name" value="Tetratricopeptide repeat domain"/>
    <property type="match status" value="2"/>
</dbReference>
<reference evidence="6" key="1">
    <citation type="submission" date="2020-10" db="EMBL/GenBank/DDBJ databases">
        <authorList>
            <person name="Han B."/>
            <person name="Lu T."/>
            <person name="Zhao Q."/>
            <person name="Huang X."/>
            <person name="Zhao Y."/>
        </authorList>
    </citation>
    <scope>NUCLEOTIDE SEQUENCE</scope>
</reference>
<protein>
    <recommendedName>
        <fullName evidence="8">Pentatricopeptide repeat-containing protein</fullName>
    </recommendedName>
</protein>
<dbReference type="InterPro" id="IPR002885">
    <property type="entry name" value="PPR_rpt"/>
</dbReference>
<evidence type="ECO:0000256" key="3">
    <source>
        <dbReference type="ARBA" id="ARBA00022946"/>
    </source>
</evidence>
<evidence type="ECO:0000256" key="1">
    <source>
        <dbReference type="ARBA" id="ARBA00007626"/>
    </source>
</evidence>
<proteinExistence type="inferred from homology"/>
<dbReference type="EMBL" id="CAJGYO010000014">
    <property type="protein sequence ID" value="CAD6266656.1"/>
    <property type="molecule type" value="Genomic_DNA"/>
</dbReference>
<gene>
    <name evidence="6" type="ORF">NCGR_LOCUS49961</name>
</gene>
<sequence>MLGLPGPKRPKERPGSAPQETKLIPSAAVRVWGAGELGGVISGDLPLVGWPQGWAWVLAPTVVYGTQFKLCLVAVRHVSKAVEVLSTDQFGFGIGKDFHRKEALTELLGLDKHVYNDAMGGWARFGSGDKLQEVWTKMEEDGLVPDEVSHCHLIEGLGRAGRIEDALRVSEDMVHERHGPTTMAYDALILNFLSVGDLDRCIKDYKDMLEKNCTPNIDTYSKMIKAFLKGRRVADVLHMFDDMLARGVLPNTGGITSFINPLCTFGPPHSKRGIPSAAGILSLRMRSRSQPLRR</sequence>
<evidence type="ECO:0000256" key="4">
    <source>
        <dbReference type="PROSITE-ProRule" id="PRU00708"/>
    </source>
</evidence>
<dbReference type="PROSITE" id="PS51375">
    <property type="entry name" value="PPR"/>
    <property type="match status" value="4"/>
</dbReference>
<dbReference type="OrthoDB" id="185373at2759"/>
<evidence type="ECO:0000256" key="2">
    <source>
        <dbReference type="ARBA" id="ARBA00022737"/>
    </source>
</evidence>
<dbReference type="PANTHER" id="PTHR47938">
    <property type="entry name" value="RESPIRATORY COMPLEX I CHAPERONE (CIA84), PUTATIVE (AFU_ORTHOLOGUE AFUA_2G06020)-RELATED"/>
    <property type="match status" value="1"/>
</dbReference>
<name>A0A811R9F7_9POAL</name>
<evidence type="ECO:0000313" key="7">
    <source>
        <dbReference type="Proteomes" id="UP000604825"/>
    </source>
</evidence>
<comment type="caution">
    <text evidence="6">The sequence shown here is derived from an EMBL/GenBank/DDBJ whole genome shotgun (WGS) entry which is preliminary data.</text>
</comment>
<dbReference type="Proteomes" id="UP000604825">
    <property type="component" value="Unassembled WGS sequence"/>
</dbReference>
<evidence type="ECO:0000256" key="5">
    <source>
        <dbReference type="SAM" id="MobiDB-lite"/>
    </source>
</evidence>
<dbReference type="NCBIfam" id="TIGR00756">
    <property type="entry name" value="PPR"/>
    <property type="match status" value="2"/>
</dbReference>
<dbReference type="AlphaFoldDB" id="A0A811R9F7"/>
<keyword evidence="7" id="KW-1185">Reference proteome</keyword>
<feature type="repeat" description="PPR" evidence="4">
    <location>
        <begin position="111"/>
        <end position="145"/>
    </location>
</feature>
<dbReference type="PANTHER" id="PTHR47938:SF1">
    <property type="entry name" value="OS02G0304800 PROTEIN"/>
    <property type="match status" value="1"/>
</dbReference>
<organism evidence="6 7">
    <name type="scientific">Miscanthus lutarioriparius</name>
    <dbReference type="NCBI Taxonomy" id="422564"/>
    <lineage>
        <taxon>Eukaryota</taxon>
        <taxon>Viridiplantae</taxon>
        <taxon>Streptophyta</taxon>
        <taxon>Embryophyta</taxon>
        <taxon>Tracheophyta</taxon>
        <taxon>Spermatophyta</taxon>
        <taxon>Magnoliopsida</taxon>
        <taxon>Liliopsida</taxon>
        <taxon>Poales</taxon>
        <taxon>Poaceae</taxon>
        <taxon>PACMAD clade</taxon>
        <taxon>Panicoideae</taxon>
        <taxon>Andropogonodae</taxon>
        <taxon>Andropogoneae</taxon>
        <taxon>Saccharinae</taxon>
        <taxon>Miscanthus</taxon>
    </lineage>
</organism>
<dbReference type="InterPro" id="IPR011990">
    <property type="entry name" value="TPR-like_helical_dom_sf"/>
</dbReference>